<comment type="caution">
    <text evidence="2">The sequence shown here is derived from an EMBL/GenBank/DDBJ whole genome shotgun (WGS) entry which is preliminary data.</text>
</comment>
<dbReference type="SUPFAM" id="SSF52151">
    <property type="entry name" value="FabD/lysophospholipase-like"/>
    <property type="match status" value="1"/>
</dbReference>
<evidence type="ECO:0000259" key="1">
    <source>
        <dbReference type="SMART" id="SM00827"/>
    </source>
</evidence>
<dbReference type="GO" id="GO:0004312">
    <property type="term" value="F:fatty acid synthase activity"/>
    <property type="evidence" value="ECO:0007669"/>
    <property type="project" value="TreeGrafter"/>
</dbReference>
<dbReference type="Proteomes" id="UP000297229">
    <property type="component" value="Unassembled WGS sequence"/>
</dbReference>
<evidence type="ECO:0000313" key="2">
    <source>
        <dbReference type="EMBL" id="TGO63662.1"/>
    </source>
</evidence>
<organism evidence="2 3">
    <name type="scientific">Botrytis elliptica</name>
    <dbReference type="NCBI Taxonomy" id="278938"/>
    <lineage>
        <taxon>Eukaryota</taxon>
        <taxon>Fungi</taxon>
        <taxon>Dikarya</taxon>
        <taxon>Ascomycota</taxon>
        <taxon>Pezizomycotina</taxon>
        <taxon>Leotiomycetes</taxon>
        <taxon>Helotiales</taxon>
        <taxon>Sclerotiniaceae</taxon>
        <taxon>Botrytis</taxon>
    </lineage>
</organism>
<dbReference type="Gene3D" id="3.40.366.10">
    <property type="entry name" value="Malonyl-Coenzyme A Acyl Carrier Protein, domain 2"/>
    <property type="match status" value="1"/>
</dbReference>
<keyword evidence="3" id="KW-1185">Reference proteome</keyword>
<reference evidence="2 3" key="1">
    <citation type="submission" date="2017-12" db="EMBL/GenBank/DDBJ databases">
        <title>Comparative genomics of Botrytis spp.</title>
        <authorList>
            <person name="Valero-Jimenez C.A."/>
            <person name="Tapia P."/>
            <person name="Veloso J."/>
            <person name="Silva-Moreno E."/>
            <person name="Staats M."/>
            <person name="Valdes J.H."/>
            <person name="Van Kan J.A.L."/>
        </authorList>
    </citation>
    <scope>NUCLEOTIDE SEQUENCE [LARGE SCALE GENOMIC DNA]</scope>
    <source>
        <strain evidence="2 3">Be9601</strain>
    </source>
</reference>
<dbReference type="EMBL" id="PQXM01001065">
    <property type="protein sequence ID" value="TGO63662.1"/>
    <property type="molecule type" value="Genomic_DNA"/>
</dbReference>
<feature type="domain" description="Malonyl-CoA:ACP transacylase (MAT)" evidence="1">
    <location>
        <begin position="1"/>
        <end position="147"/>
    </location>
</feature>
<dbReference type="GO" id="GO:0006633">
    <property type="term" value="P:fatty acid biosynthetic process"/>
    <property type="evidence" value="ECO:0007669"/>
    <property type="project" value="TreeGrafter"/>
</dbReference>
<evidence type="ECO:0000313" key="3">
    <source>
        <dbReference type="Proteomes" id="UP000297229"/>
    </source>
</evidence>
<dbReference type="GO" id="GO:0044550">
    <property type="term" value="P:secondary metabolite biosynthetic process"/>
    <property type="evidence" value="ECO:0007669"/>
    <property type="project" value="TreeGrafter"/>
</dbReference>
<dbReference type="PANTHER" id="PTHR43775">
    <property type="entry name" value="FATTY ACID SYNTHASE"/>
    <property type="match status" value="1"/>
</dbReference>
<accession>A0A4Z1IVS4</accession>
<protein>
    <recommendedName>
        <fullName evidence="1">Malonyl-CoA:ACP transacylase (MAT) domain-containing protein</fullName>
    </recommendedName>
</protein>
<dbReference type="InterPro" id="IPR050091">
    <property type="entry name" value="PKS_NRPS_Biosynth_Enz"/>
</dbReference>
<gene>
    <name evidence="2" type="ORF">BELL_1067g00030</name>
</gene>
<dbReference type="InterPro" id="IPR016035">
    <property type="entry name" value="Acyl_Trfase/lysoPLipase"/>
</dbReference>
<dbReference type="AlphaFoldDB" id="A0A4Z1IVS4"/>
<proteinExistence type="predicted"/>
<dbReference type="InterPro" id="IPR014043">
    <property type="entry name" value="Acyl_transferase_dom"/>
</dbReference>
<name>A0A4Z1IVS4_9HELO</name>
<dbReference type="SMART" id="SM00827">
    <property type="entry name" value="PKS_AT"/>
    <property type="match status" value="1"/>
</dbReference>
<dbReference type="InterPro" id="IPR001227">
    <property type="entry name" value="Ac_transferase_dom_sf"/>
</dbReference>
<sequence length="245" mass="27335">MSYLQVRHFPIRVNVAYHSPLMAPIASKYMNAIGDMKDKTIPLCSQFKPKMISSVTGGEVNAKELRLGSYWVKNMLAPVKFLQAMNRLCQVQCKPLHKIDGSHRSILSTNTLIEIGPHSALQGPICEIISKAGADWIEYYSVLKRDRSTIDSILDTAGRLYCRGFSKLNFTSLNRPGNTSLIFPSMNSTILAITGGKVESVSNTDYMDQVGLIYWGSRPLTGCHMHPDDETSSKYRKCRGPNITK</sequence>
<dbReference type="PANTHER" id="PTHR43775:SF29">
    <property type="entry name" value="ASPERFURANONE POLYKETIDE SYNTHASE AFOG-RELATED"/>
    <property type="match status" value="1"/>
</dbReference>